<dbReference type="NCBIfam" id="NF002073">
    <property type="entry name" value="PRK00913.1-2"/>
    <property type="match status" value="1"/>
</dbReference>
<dbReference type="PRINTS" id="PR00481">
    <property type="entry name" value="LAMNOPPTDASE"/>
</dbReference>
<feature type="binding site" evidence="8">
    <location>
        <position position="353"/>
    </location>
    <ligand>
        <name>Mn(2+)</name>
        <dbReference type="ChEBI" id="CHEBI:29035"/>
        <label>2</label>
    </ligand>
</feature>
<evidence type="ECO:0000256" key="8">
    <source>
        <dbReference type="HAMAP-Rule" id="MF_00181"/>
    </source>
</evidence>
<dbReference type="InterPro" id="IPR000819">
    <property type="entry name" value="Peptidase_M17_C"/>
</dbReference>
<dbReference type="EMBL" id="CP076456">
    <property type="protein sequence ID" value="QWQ37496.1"/>
    <property type="molecule type" value="Genomic_DNA"/>
</dbReference>
<dbReference type="InterPro" id="IPR008283">
    <property type="entry name" value="Peptidase_M17_N"/>
</dbReference>
<comment type="cofactor">
    <cofactor evidence="8">
        <name>Mn(2+)</name>
        <dbReference type="ChEBI" id="CHEBI:29035"/>
    </cofactor>
    <text evidence="8">Binds 2 manganese ions per subunit.</text>
</comment>
<dbReference type="GO" id="GO:0005737">
    <property type="term" value="C:cytoplasm"/>
    <property type="evidence" value="ECO:0007669"/>
    <property type="project" value="UniProtKB-SubCell"/>
</dbReference>
<dbReference type="Pfam" id="PF00883">
    <property type="entry name" value="Peptidase_M17"/>
    <property type="match status" value="1"/>
</dbReference>
<comment type="function">
    <text evidence="7 8">Presumably involved in the processing and regular turnover of intracellular proteins. Catalyzes the removal of unsubstituted N-terminal amino acids from various peptides.</text>
</comment>
<dbReference type="GO" id="GO:0070006">
    <property type="term" value="F:metalloaminopeptidase activity"/>
    <property type="evidence" value="ECO:0007669"/>
    <property type="project" value="InterPro"/>
</dbReference>
<dbReference type="Proteomes" id="UP000680588">
    <property type="component" value="Chromosome"/>
</dbReference>
<evidence type="ECO:0000256" key="6">
    <source>
        <dbReference type="ARBA" id="ARBA00022801"/>
    </source>
</evidence>
<evidence type="ECO:0000256" key="5">
    <source>
        <dbReference type="ARBA" id="ARBA00022670"/>
    </source>
</evidence>
<evidence type="ECO:0000259" key="9">
    <source>
        <dbReference type="PROSITE" id="PS00631"/>
    </source>
</evidence>
<evidence type="ECO:0000256" key="2">
    <source>
        <dbReference type="ARBA" id="ARBA00000967"/>
    </source>
</evidence>
<dbReference type="PROSITE" id="PS00631">
    <property type="entry name" value="CYTOSOL_AP"/>
    <property type="match status" value="1"/>
</dbReference>
<evidence type="ECO:0000256" key="4">
    <source>
        <dbReference type="ARBA" id="ARBA00022438"/>
    </source>
</evidence>
<gene>
    <name evidence="8" type="primary">pepA</name>
    <name evidence="10" type="ORF">KG104_07130</name>
</gene>
<dbReference type="Pfam" id="PF02789">
    <property type="entry name" value="Peptidase_M17_N"/>
    <property type="match status" value="1"/>
</dbReference>
<dbReference type="GO" id="GO:0030145">
    <property type="term" value="F:manganese ion binding"/>
    <property type="evidence" value="ECO:0007669"/>
    <property type="project" value="UniProtKB-UniRule"/>
</dbReference>
<accession>A0A975S7Z8</accession>
<keyword evidence="6 8" id="KW-0378">Hydrolase</keyword>
<feature type="active site" evidence="8">
    <location>
        <position position="281"/>
    </location>
</feature>
<proteinExistence type="inferred from homology"/>
<dbReference type="SUPFAM" id="SSF53187">
    <property type="entry name" value="Zn-dependent exopeptidases"/>
    <property type="match status" value="1"/>
</dbReference>
<evidence type="ECO:0000313" key="10">
    <source>
        <dbReference type="EMBL" id="QWQ37496.1"/>
    </source>
</evidence>
<name>A0A975S7Z8_9MICC</name>
<feature type="binding site" evidence="8">
    <location>
        <position position="353"/>
    </location>
    <ligand>
        <name>Mn(2+)</name>
        <dbReference type="ChEBI" id="CHEBI:29035"/>
        <label>1</label>
    </ligand>
</feature>
<comment type="catalytic activity">
    <reaction evidence="1 8">
        <text>Release of an N-terminal amino acid, Xaa-|-Yaa-, in which Xaa is preferably Leu, but may be other amino acids including Pro although not Arg or Lys, and Yaa may be Pro. Amino acid amides and methyl esters are also readily hydrolyzed, but rates on arylamides are exceedingly low.</text>
        <dbReference type="EC" id="3.4.11.1"/>
    </reaction>
</comment>
<dbReference type="PANTHER" id="PTHR11963">
    <property type="entry name" value="LEUCINE AMINOPEPTIDASE-RELATED"/>
    <property type="match status" value="1"/>
</dbReference>
<dbReference type="KEGG" id="asun:KG104_07130"/>
<evidence type="ECO:0000313" key="11">
    <source>
        <dbReference type="Proteomes" id="UP000680588"/>
    </source>
</evidence>
<feature type="binding site" evidence="8">
    <location>
        <position position="274"/>
    </location>
    <ligand>
        <name>Mn(2+)</name>
        <dbReference type="ChEBI" id="CHEBI:29035"/>
        <label>2</label>
    </ligand>
</feature>
<dbReference type="Gene3D" id="3.40.220.10">
    <property type="entry name" value="Leucine Aminopeptidase, subunit E, domain 1"/>
    <property type="match status" value="1"/>
</dbReference>
<comment type="catalytic activity">
    <reaction evidence="2 8">
        <text>Release of an N-terminal amino acid, preferentially leucine, but not glutamic or aspartic acids.</text>
        <dbReference type="EC" id="3.4.11.10"/>
    </reaction>
</comment>
<feature type="binding site" evidence="8">
    <location>
        <position position="269"/>
    </location>
    <ligand>
        <name>Mn(2+)</name>
        <dbReference type="ChEBI" id="CHEBI:29035"/>
        <label>2</label>
    </ligand>
</feature>
<feature type="active site" evidence="8">
    <location>
        <position position="355"/>
    </location>
</feature>
<dbReference type="InterPro" id="IPR011356">
    <property type="entry name" value="Leucine_aapep/pepB"/>
</dbReference>
<feature type="binding site" evidence="8">
    <location>
        <position position="274"/>
    </location>
    <ligand>
        <name>Mn(2+)</name>
        <dbReference type="ChEBI" id="CHEBI:29035"/>
        <label>1</label>
    </ligand>
</feature>
<dbReference type="AlphaFoldDB" id="A0A975S7Z8"/>
<dbReference type="GO" id="GO:0006508">
    <property type="term" value="P:proteolysis"/>
    <property type="evidence" value="ECO:0007669"/>
    <property type="project" value="UniProtKB-KW"/>
</dbReference>
<sequence>MVKTNEPNLTVTSKDVQKVPAQALVVGIGQTPGGPVLIDSPLSSKAASALAASLPLLGVTGASDEIHRLPGLPELEAQTLVLAGVGKVSAGDPLSSEALRRAAGSAVRQLAGTESVALALPAATVADAAAVAEGALFGAYGYSEHRTDKAKIKEPVNNIIVVTPAAEDKALKPALERARILARAVNATRTLVNQPPSHLYPETFAAAAKDLAKPLSAKVKITVMDEKKLERDGFGGLIGVGKGSSRPPRMVKVEYAPLRAKAKLALVGKGITFDSGGLSLKPSAGMQTMKCDMGGAAVVLNALLAIAELGLPVKVTAWLCLAENMPSGTAQRPGDVMTTYGGRTVEVLNTDAEGRLVMADGLVAASEEAPDVLIDVATLTGAQMIALGNRVSAVMGEEGVRDAVKAAADRAGELFWPMPIPEELRASLDSQVADIANHGERFGGMMTAASFLREFVGEVDGVKIPWAHLDIAGPAFNEGSPYGYTPKEGTGVAVRTLVAYAEDVVARSV</sequence>
<feature type="binding site" evidence="8">
    <location>
        <position position="351"/>
    </location>
    <ligand>
        <name>Mn(2+)</name>
        <dbReference type="ChEBI" id="CHEBI:29035"/>
        <label>1</label>
    </ligand>
</feature>
<keyword evidence="8" id="KW-0464">Manganese</keyword>
<keyword evidence="8" id="KW-0963">Cytoplasm</keyword>
<keyword evidence="11" id="KW-1185">Reference proteome</keyword>
<keyword evidence="5 8" id="KW-0645">Protease</keyword>
<keyword evidence="4 8" id="KW-0031">Aminopeptidase</keyword>
<dbReference type="HAMAP" id="MF_00181">
    <property type="entry name" value="Cytosol_peptidase_M17"/>
    <property type="match status" value="1"/>
</dbReference>
<protein>
    <recommendedName>
        <fullName evidence="8">Probable cytosol aminopeptidase</fullName>
        <ecNumber evidence="8">3.4.11.1</ecNumber>
    </recommendedName>
    <alternativeName>
        <fullName evidence="8">Leucine aminopeptidase</fullName>
        <shortName evidence="8">LAP</shortName>
        <ecNumber evidence="8">3.4.11.10</ecNumber>
    </alternativeName>
    <alternativeName>
        <fullName evidence="8">Leucyl aminopeptidase</fullName>
    </alternativeName>
</protein>
<dbReference type="PANTHER" id="PTHR11963:SF23">
    <property type="entry name" value="CYTOSOL AMINOPEPTIDASE"/>
    <property type="match status" value="1"/>
</dbReference>
<comment type="subcellular location">
    <subcellularLocation>
        <location evidence="8">Cytoplasm</location>
    </subcellularLocation>
</comment>
<dbReference type="EC" id="3.4.11.1" evidence="8"/>
<feature type="binding site" evidence="8">
    <location>
        <position position="292"/>
    </location>
    <ligand>
        <name>Mn(2+)</name>
        <dbReference type="ChEBI" id="CHEBI:29035"/>
        <label>2</label>
    </ligand>
</feature>
<dbReference type="Gene3D" id="3.40.630.10">
    <property type="entry name" value="Zn peptidases"/>
    <property type="match status" value="1"/>
</dbReference>
<dbReference type="CDD" id="cd00433">
    <property type="entry name" value="Peptidase_M17"/>
    <property type="match status" value="1"/>
</dbReference>
<dbReference type="SUPFAM" id="SSF52949">
    <property type="entry name" value="Macro domain-like"/>
    <property type="match status" value="1"/>
</dbReference>
<comment type="similarity">
    <text evidence="3 8">Belongs to the peptidase M17 family.</text>
</comment>
<evidence type="ECO:0000256" key="7">
    <source>
        <dbReference type="ARBA" id="ARBA00049972"/>
    </source>
</evidence>
<dbReference type="EC" id="3.4.11.10" evidence="8"/>
<dbReference type="InterPro" id="IPR023042">
    <property type="entry name" value="Peptidase_M17_leu_NH2_pept"/>
</dbReference>
<dbReference type="InterPro" id="IPR043472">
    <property type="entry name" value="Macro_dom-like"/>
</dbReference>
<organism evidence="10 11">
    <name type="scientific">Arthrobacter sunyaminii</name>
    <dbReference type="NCBI Taxonomy" id="2816859"/>
    <lineage>
        <taxon>Bacteria</taxon>
        <taxon>Bacillati</taxon>
        <taxon>Actinomycetota</taxon>
        <taxon>Actinomycetes</taxon>
        <taxon>Micrococcales</taxon>
        <taxon>Micrococcaceae</taxon>
        <taxon>Arthrobacter</taxon>
    </lineage>
</organism>
<evidence type="ECO:0000256" key="3">
    <source>
        <dbReference type="ARBA" id="ARBA00009528"/>
    </source>
</evidence>
<evidence type="ECO:0000256" key="1">
    <source>
        <dbReference type="ARBA" id="ARBA00000135"/>
    </source>
</evidence>
<dbReference type="RefSeq" id="WP_207346567.1">
    <property type="nucleotide sequence ID" value="NZ_CP076456.1"/>
</dbReference>
<reference evidence="10" key="1">
    <citation type="submission" date="2021-06" db="EMBL/GenBank/DDBJ databases">
        <title>Novel species in genus Arthrobacter.</title>
        <authorList>
            <person name="Zhang G."/>
        </authorList>
    </citation>
    <scope>NUCLEOTIDE SEQUENCE</scope>
    <source>
        <strain evidence="10">Zg-ZUI122</strain>
    </source>
</reference>
<keyword evidence="8" id="KW-0479">Metal-binding</keyword>
<feature type="domain" description="Cytosol aminopeptidase" evidence="9">
    <location>
        <begin position="349"/>
        <end position="356"/>
    </location>
</feature>